<dbReference type="EMBL" id="JACHGW010000002">
    <property type="protein sequence ID" value="MBB6051035.1"/>
    <property type="molecule type" value="Genomic_DNA"/>
</dbReference>
<dbReference type="InterPro" id="IPR011054">
    <property type="entry name" value="Rudment_hybrid_motif"/>
</dbReference>
<evidence type="ECO:0000256" key="13">
    <source>
        <dbReference type="ARBA" id="ARBA00042864"/>
    </source>
</evidence>
<keyword evidence="18" id="KW-1185">Reference proteome</keyword>
<gene>
    <name evidence="14" type="primary">purD</name>
    <name evidence="17" type="ORF">HNQ39_002826</name>
</gene>
<dbReference type="NCBIfam" id="TIGR00877">
    <property type="entry name" value="purD"/>
    <property type="match status" value="1"/>
</dbReference>
<keyword evidence="10" id="KW-0464">Manganese</keyword>
<dbReference type="SMART" id="SM01210">
    <property type="entry name" value="GARS_C"/>
    <property type="match status" value="1"/>
</dbReference>
<comment type="catalytic activity">
    <reaction evidence="14">
        <text>5-phospho-beta-D-ribosylamine + glycine + ATP = N(1)-(5-phospho-beta-D-ribosyl)glycinamide + ADP + phosphate + H(+)</text>
        <dbReference type="Rhea" id="RHEA:17453"/>
        <dbReference type="ChEBI" id="CHEBI:15378"/>
        <dbReference type="ChEBI" id="CHEBI:30616"/>
        <dbReference type="ChEBI" id="CHEBI:43474"/>
        <dbReference type="ChEBI" id="CHEBI:57305"/>
        <dbReference type="ChEBI" id="CHEBI:58681"/>
        <dbReference type="ChEBI" id="CHEBI:143788"/>
        <dbReference type="ChEBI" id="CHEBI:456216"/>
        <dbReference type="EC" id="6.3.4.13"/>
    </reaction>
</comment>
<dbReference type="InterPro" id="IPR000115">
    <property type="entry name" value="PRibGlycinamide_synth"/>
</dbReference>
<evidence type="ECO:0000313" key="17">
    <source>
        <dbReference type="EMBL" id="MBB6051035.1"/>
    </source>
</evidence>
<evidence type="ECO:0000256" key="4">
    <source>
        <dbReference type="ARBA" id="ARBA00013255"/>
    </source>
</evidence>
<keyword evidence="7 15" id="KW-0547">Nucleotide-binding</keyword>
<dbReference type="Proteomes" id="UP000520814">
    <property type="component" value="Unassembled WGS sequence"/>
</dbReference>
<dbReference type="UniPathway" id="UPA00074">
    <property type="reaction ID" value="UER00125"/>
</dbReference>
<keyword evidence="9 15" id="KW-0067">ATP-binding</keyword>
<evidence type="ECO:0000256" key="6">
    <source>
        <dbReference type="ARBA" id="ARBA00022723"/>
    </source>
</evidence>
<dbReference type="Gene3D" id="3.90.600.10">
    <property type="entry name" value="Phosphoribosylglycinamide synthetase, C-terminal domain"/>
    <property type="match status" value="1"/>
</dbReference>
<evidence type="ECO:0000256" key="2">
    <source>
        <dbReference type="ARBA" id="ARBA00001946"/>
    </source>
</evidence>
<dbReference type="FunFam" id="3.90.600.10:FF:000001">
    <property type="entry name" value="Trifunctional purine biosynthetic protein adenosine-3"/>
    <property type="match status" value="1"/>
</dbReference>
<dbReference type="FunFam" id="3.40.50.20:FF:000006">
    <property type="entry name" value="Phosphoribosylamine--glycine ligase, chloroplastic"/>
    <property type="match status" value="1"/>
</dbReference>
<dbReference type="HAMAP" id="MF_00138">
    <property type="entry name" value="GARS"/>
    <property type="match status" value="1"/>
</dbReference>
<dbReference type="InterPro" id="IPR020560">
    <property type="entry name" value="PRibGlycinamide_synth_C-dom"/>
</dbReference>
<dbReference type="InterPro" id="IPR016185">
    <property type="entry name" value="PreATP-grasp_dom_sf"/>
</dbReference>
<evidence type="ECO:0000256" key="7">
    <source>
        <dbReference type="ARBA" id="ARBA00022741"/>
    </source>
</evidence>
<evidence type="ECO:0000256" key="10">
    <source>
        <dbReference type="ARBA" id="ARBA00023211"/>
    </source>
</evidence>
<dbReference type="InterPro" id="IPR020562">
    <property type="entry name" value="PRibGlycinamide_synth_N"/>
</dbReference>
<keyword evidence="6" id="KW-0479">Metal-binding</keyword>
<dbReference type="InterPro" id="IPR013815">
    <property type="entry name" value="ATP_grasp_subdomain_1"/>
</dbReference>
<dbReference type="Gene3D" id="3.30.470.20">
    <property type="entry name" value="ATP-grasp fold, B domain"/>
    <property type="match status" value="1"/>
</dbReference>
<dbReference type="SUPFAM" id="SSF52440">
    <property type="entry name" value="PreATP-grasp domain"/>
    <property type="match status" value="1"/>
</dbReference>
<dbReference type="AlphaFoldDB" id="A0A7W9SQM2"/>
<dbReference type="Pfam" id="PF02843">
    <property type="entry name" value="GARS_C"/>
    <property type="match status" value="1"/>
</dbReference>
<dbReference type="PANTHER" id="PTHR43472:SF1">
    <property type="entry name" value="PHOSPHORIBOSYLAMINE--GLYCINE LIGASE, CHLOROPLASTIC"/>
    <property type="match status" value="1"/>
</dbReference>
<evidence type="ECO:0000256" key="15">
    <source>
        <dbReference type="PROSITE-ProRule" id="PRU00409"/>
    </source>
</evidence>
<dbReference type="RefSeq" id="WP_184197089.1">
    <property type="nucleotide sequence ID" value="NZ_JACHGW010000002.1"/>
</dbReference>
<dbReference type="PROSITE" id="PS00184">
    <property type="entry name" value="GARS"/>
    <property type="match status" value="1"/>
</dbReference>
<comment type="pathway">
    <text evidence="3 14">Purine metabolism; IMP biosynthesis via de novo pathway; N(1)-(5-phospho-D-ribosyl)glycinamide from 5-phospho-alpha-D-ribose 1-diphosphate: step 2/2.</text>
</comment>
<evidence type="ECO:0000256" key="5">
    <source>
        <dbReference type="ARBA" id="ARBA00022598"/>
    </source>
</evidence>
<organism evidence="17 18">
    <name type="scientific">Armatimonas rosea</name>
    <dbReference type="NCBI Taxonomy" id="685828"/>
    <lineage>
        <taxon>Bacteria</taxon>
        <taxon>Bacillati</taxon>
        <taxon>Armatimonadota</taxon>
        <taxon>Armatimonadia</taxon>
        <taxon>Armatimonadales</taxon>
        <taxon>Armatimonadaceae</taxon>
        <taxon>Armatimonas</taxon>
    </lineage>
</organism>
<dbReference type="PANTHER" id="PTHR43472">
    <property type="entry name" value="PHOSPHORIBOSYLAMINE--GLYCINE LIGASE"/>
    <property type="match status" value="1"/>
</dbReference>
<dbReference type="Pfam" id="PF01071">
    <property type="entry name" value="GARS_A"/>
    <property type="match status" value="1"/>
</dbReference>
<reference evidence="17 18" key="1">
    <citation type="submission" date="2020-08" db="EMBL/GenBank/DDBJ databases">
        <title>Genomic Encyclopedia of Type Strains, Phase IV (KMG-IV): sequencing the most valuable type-strain genomes for metagenomic binning, comparative biology and taxonomic classification.</title>
        <authorList>
            <person name="Goeker M."/>
        </authorList>
    </citation>
    <scope>NUCLEOTIDE SEQUENCE [LARGE SCALE GENOMIC DNA]</scope>
    <source>
        <strain evidence="17 18">DSM 23562</strain>
    </source>
</reference>
<protein>
    <recommendedName>
        <fullName evidence="4 14">Phosphoribosylamine--glycine ligase</fullName>
        <ecNumber evidence="4 14">6.3.4.13</ecNumber>
    </recommendedName>
    <alternativeName>
        <fullName evidence="14">GARS</fullName>
    </alternativeName>
    <alternativeName>
        <fullName evidence="12 14">Glycinamide ribonucleotide synthetase</fullName>
    </alternativeName>
    <alternativeName>
        <fullName evidence="13 14">Phosphoribosylglycinamide synthetase</fullName>
    </alternativeName>
</protein>
<dbReference type="GO" id="GO:0005524">
    <property type="term" value="F:ATP binding"/>
    <property type="evidence" value="ECO:0007669"/>
    <property type="project" value="UniProtKB-UniRule"/>
</dbReference>
<accession>A0A7W9SQM2</accession>
<dbReference type="SUPFAM" id="SSF51246">
    <property type="entry name" value="Rudiment single hybrid motif"/>
    <property type="match status" value="1"/>
</dbReference>
<evidence type="ECO:0000256" key="12">
    <source>
        <dbReference type="ARBA" id="ARBA00042242"/>
    </source>
</evidence>
<dbReference type="InterPro" id="IPR037123">
    <property type="entry name" value="PRibGlycinamide_synth_C_sf"/>
</dbReference>
<dbReference type="PROSITE" id="PS50975">
    <property type="entry name" value="ATP_GRASP"/>
    <property type="match status" value="1"/>
</dbReference>
<evidence type="ECO:0000256" key="3">
    <source>
        <dbReference type="ARBA" id="ARBA00005174"/>
    </source>
</evidence>
<dbReference type="Pfam" id="PF02844">
    <property type="entry name" value="GARS_N"/>
    <property type="match status" value="1"/>
</dbReference>
<sequence>MKILVIGSGGREHAICWKLAQSPQVRKIYCAPGNAGTAEVAENVAIDVMDIEALRVFVEHQKIDLTIVGPEKPLIAGIVDVFEARGLRIFGPSKEPAQLEGSKVFSKRLMKDAGVPTADFEVFDDPQRAREYLAQARFPIVVKADGEAAGKGVVVAQDYAEAETAVRQMMEERVFGASGERIVIEECLSGPEASVLAFVDGETVRPMIAIQDHKRIGEGDTGPNTGGMGAYAPVRVAPQSVVDEVTRRIIEPTVAAIRATGIPYRGVLYAGVMLTEKGPYCIEFNCRFGDPEAQVALMLLESDLASICQAVVDVELDKVPVVFSQRAAVTVVMASGGYPGPYETGVPMTGLEAAQKLDALAIFHAGTKRDEDGQLVTNGGRVLAVTATGETFAEAKERAYAGVGLVRFDGAYFRRDIGWQA</sequence>
<dbReference type="InterPro" id="IPR020561">
    <property type="entry name" value="PRibGlycinamid_synth_ATP-grasp"/>
</dbReference>
<evidence type="ECO:0000313" key="18">
    <source>
        <dbReference type="Proteomes" id="UP000520814"/>
    </source>
</evidence>
<dbReference type="InterPro" id="IPR020559">
    <property type="entry name" value="PRibGlycinamide_synth_CS"/>
</dbReference>
<dbReference type="SUPFAM" id="SSF56059">
    <property type="entry name" value="Glutathione synthetase ATP-binding domain-like"/>
    <property type="match status" value="1"/>
</dbReference>
<proteinExistence type="inferred from homology"/>
<dbReference type="SMART" id="SM01209">
    <property type="entry name" value="GARS_A"/>
    <property type="match status" value="1"/>
</dbReference>
<feature type="domain" description="ATP-grasp" evidence="16">
    <location>
        <begin position="107"/>
        <end position="313"/>
    </location>
</feature>
<name>A0A7W9SQM2_ARMRO</name>
<comment type="cofactor">
    <cofactor evidence="1">
        <name>Mn(2+)</name>
        <dbReference type="ChEBI" id="CHEBI:29035"/>
    </cofactor>
</comment>
<dbReference type="GO" id="GO:0006189">
    <property type="term" value="P:'de novo' IMP biosynthetic process"/>
    <property type="evidence" value="ECO:0007669"/>
    <property type="project" value="UniProtKB-UniRule"/>
</dbReference>
<evidence type="ECO:0000256" key="9">
    <source>
        <dbReference type="ARBA" id="ARBA00022840"/>
    </source>
</evidence>
<dbReference type="FunFam" id="3.30.470.20:FF:000018">
    <property type="entry name" value="Trifunctional purine biosynthetic protein adenosine-3"/>
    <property type="match status" value="1"/>
</dbReference>
<evidence type="ECO:0000256" key="14">
    <source>
        <dbReference type="HAMAP-Rule" id="MF_00138"/>
    </source>
</evidence>
<evidence type="ECO:0000256" key="11">
    <source>
        <dbReference type="ARBA" id="ARBA00038345"/>
    </source>
</evidence>
<comment type="caution">
    <text evidence="17">The sequence shown here is derived from an EMBL/GenBank/DDBJ whole genome shotgun (WGS) entry which is preliminary data.</text>
</comment>
<dbReference type="GO" id="GO:0046872">
    <property type="term" value="F:metal ion binding"/>
    <property type="evidence" value="ECO:0007669"/>
    <property type="project" value="UniProtKB-KW"/>
</dbReference>
<dbReference type="Gene3D" id="3.40.50.20">
    <property type="match status" value="1"/>
</dbReference>
<comment type="similarity">
    <text evidence="11 14">Belongs to the GARS family.</text>
</comment>
<dbReference type="InterPro" id="IPR011761">
    <property type="entry name" value="ATP-grasp"/>
</dbReference>
<evidence type="ECO:0000256" key="1">
    <source>
        <dbReference type="ARBA" id="ARBA00001936"/>
    </source>
</evidence>
<evidence type="ECO:0000259" key="16">
    <source>
        <dbReference type="PROSITE" id="PS50975"/>
    </source>
</evidence>
<comment type="cofactor">
    <cofactor evidence="2">
        <name>Mg(2+)</name>
        <dbReference type="ChEBI" id="CHEBI:18420"/>
    </cofactor>
</comment>
<keyword evidence="8 14" id="KW-0658">Purine biosynthesis</keyword>
<dbReference type="EC" id="6.3.4.13" evidence="4 14"/>
<evidence type="ECO:0000256" key="8">
    <source>
        <dbReference type="ARBA" id="ARBA00022755"/>
    </source>
</evidence>
<dbReference type="GO" id="GO:0009113">
    <property type="term" value="P:purine nucleobase biosynthetic process"/>
    <property type="evidence" value="ECO:0007669"/>
    <property type="project" value="InterPro"/>
</dbReference>
<keyword evidence="5 14" id="KW-0436">Ligase</keyword>
<dbReference type="GO" id="GO:0004637">
    <property type="term" value="F:phosphoribosylamine-glycine ligase activity"/>
    <property type="evidence" value="ECO:0007669"/>
    <property type="project" value="UniProtKB-UniRule"/>
</dbReference>
<dbReference type="Gene3D" id="3.30.1490.20">
    <property type="entry name" value="ATP-grasp fold, A domain"/>
    <property type="match status" value="1"/>
</dbReference>